<evidence type="ECO:0000256" key="1">
    <source>
        <dbReference type="ARBA" id="ARBA00001957"/>
    </source>
</evidence>
<evidence type="ECO:0000256" key="4">
    <source>
        <dbReference type="ARBA" id="ARBA00022737"/>
    </source>
</evidence>
<dbReference type="EMBL" id="JAGSOY010000064">
    <property type="protein sequence ID" value="MBU2713154.1"/>
    <property type="molecule type" value="Genomic_DNA"/>
</dbReference>
<name>A0ABS5ZGH9_9GAMM</name>
<dbReference type="CDD" id="cd19531">
    <property type="entry name" value="LCL_NRPS-like"/>
    <property type="match status" value="1"/>
</dbReference>
<dbReference type="InterPro" id="IPR036736">
    <property type="entry name" value="ACP-like_sf"/>
</dbReference>
<dbReference type="PROSITE" id="PS50075">
    <property type="entry name" value="CARRIER"/>
    <property type="match status" value="3"/>
</dbReference>
<feature type="domain" description="Carrier" evidence="5">
    <location>
        <begin position="1452"/>
        <end position="1526"/>
    </location>
</feature>
<reference evidence="6 7" key="1">
    <citation type="submission" date="2021-04" db="EMBL/GenBank/DDBJ databases">
        <authorList>
            <person name="Pira H."/>
            <person name="Risdian C."/>
            <person name="Wink J."/>
        </authorList>
    </citation>
    <scope>NUCLEOTIDE SEQUENCE [LARGE SCALE GENOMIC DNA]</scope>
    <source>
        <strain evidence="6 7">WH53</strain>
    </source>
</reference>
<dbReference type="InterPro" id="IPR009081">
    <property type="entry name" value="PP-bd_ACP"/>
</dbReference>
<dbReference type="Gene3D" id="1.10.1200.10">
    <property type="entry name" value="ACP-like"/>
    <property type="match status" value="3"/>
</dbReference>
<evidence type="ECO:0000256" key="3">
    <source>
        <dbReference type="ARBA" id="ARBA00022553"/>
    </source>
</evidence>
<dbReference type="SMART" id="SM00823">
    <property type="entry name" value="PKS_PP"/>
    <property type="match status" value="3"/>
</dbReference>
<dbReference type="Pfam" id="PF00550">
    <property type="entry name" value="PP-binding"/>
    <property type="match status" value="3"/>
</dbReference>
<dbReference type="PROSITE" id="PS00455">
    <property type="entry name" value="AMP_BINDING"/>
    <property type="match status" value="2"/>
</dbReference>
<protein>
    <submittedName>
        <fullName evidence="6">Amino acid adenylation domain-containing protein</fullName>
    </submittedName>
</protein>
<dbReference type="InterPro" id="IPR042099">
    <property type="entry name" value="ANL_N_sf"/>
</dbReference>
<dbReference type="Gene3D" id="3.40.50.12780">
    <property type="entry name" value="N-terminal domain of ligase-like"/>
    <property type="match status" value="1"/>
</dbReference>
<dbReference type="InterPro" id="IPR010071">
    <property type="entry name" value="AA_adenyl_dom"/>
</dbReference>
<dbReference type="CDD" id="cd19534">
    <property type="entry name" value="E_NRPS"/>
    <property type="match status" value="1"/>
</dbReference>
<dbReference type="CDD" id="cd05930">
    <property type="entry name" value="A_NRPS"/>
    <property type="match status" value="1"/>
</dbReference>
<organism evidence="6 7">
    <name type="scientific">Zooshikella harenae</name>
    <dbReference type="NCBI Taxonomy" id="2827238"/>
    <lineage>
        <taxon>Bacteria</taxon>
        <taxon>Pseudomonadati</taxon>
        <taxon>Pseudomonadota</taxon>
        <taxon>Gammaproteobacteria</taxon>
        <taxon>Oceanospirillales</taxon>
        <taxon>Zooshikellaceae</taxon>
        <taxon>Zooshikella</taxon>
    </lineage>
</organism>
<comment type="cofactor">
    <cofactor evidence="1">
        <name>pantetheine 4'-phosphate</name>
        <dbReference type="ChEBI" id="CHEBI:47942"/>
    </cofactor>
</comment>
<dbReference type="InterPro" id="IPR045851">
    <property type="entry name" value="AMP-bd_C_sf"/>
</dbReference>
<dbReference type="InterPro" id="IPR025110">
    <property type="entry name" value="AMP-bd_C"/>
</dbReference>
<keyword evidence="3" id="KW-0597">Phosphoprotein</keyword>
<dbReference type="InterPro" id="IPR020845">
    <property type="entry name" value="AMP-binding_CS"/>
</dbReference>
<feature type="domain" description="Carrier" evidence="5">
    <location>
        <begin position="375"/>
        <end position="451"/>
    </location>
</feature>
<evidence type="ECO:0000313" key="7">
    <source>
        <dbReference type="Proteomes" id="UP000690515"/>
    </source>
</evidence>
<proteinExistence type="predicted"/>
<dbReference type="CDD" id="cd19543">
    <property type="entry name" value="DCL_NRPS"/>
    <property type="match status" value="1"/>
</dbReference>
<dbReference type="NCBIfam" id="TIGR01733">
    <property type="entry name" value="AA-adenyl-dom"/>
    <property type="match status" value="2"/>
</dbReference>
<gene>
    <name evidence="6" type="ORF">KCG35_18975</name>
</gene>
<dbReference type="InterPro" id="IPR006162">
    <property type="entry name" value="Ppantetheine_attach_site"/>
</dbReference>
<dbReference type="Proteomes" id="UP000690515">
    <property type="component" value="Unassembled WGS sequence"/>
</dbReference>
<evidence type="ECO:0000256" key="2">
    <source>
        <dbReference type="ARBA" id="ARBA00022450"/>
    </source>
</evidence>
<dbReference type="SUPFAM" id="SSF47336">
    <property type="entry name" value="ACP-like"/>
    <property type="match status" value="3"/>
</dbReference>
<accession>A0ABS5ZGH9</accession>
<dbReference type="InterPro" id="IPR020806">
    <property type="entry name" value="PKS_PP-bd"/>
</dbReference>
<dbReference type="PROSITE" id="PS00012">
    <property type="entry name" value="PHOSPHOPANTETHEINE"/>
    <property type="match status" value="2"/>
</dbReference>
<dbReference type="Gene3D" id="3.30.559.30">
    <property type="entry name" value="Nonribosomal peptide synthetase, condensation domain"/>
    <property type="match status" value="3"/>
</dbReference>
<dbReference type="PANTHER" id="PTHR45527">
    <property type="entry name" value="NONRIBOSOMAL PEPTIDE SYNTHETASE"/>
    <property type="match status" value="1"/>
</dbReference>
<dbReference type="NCBIfam" id="TIGR01720">
    <property type="entry name" value="NRPS-para261"/>
    <property type="match status" value="1"/>
</dbReference>
<dbReference type="InterPro" id="IPR000873">
    <property type="entry name" value="AMP-dep_synth/lig_dom"/>
</dbReference>
<dbReference type="PANTHER" id="PTHR45527:SF1">
    <property type="entry name" value="FATTY ACID SYNTHASE"/>
    <property type="match status" value="1"/>
</dbReference>
<dbReference type="CDD" id="cd12117">
    <property type="entry name" value="A_NRPS_Srf_like"/>
    <property type="match status" value="1"/>
</dbReference>
<dbReference type="SUPFAM" id="SSF56801">
    <property type="entry name" value="Acetyl-CoA synthetase-like"/>
    <property type="match status" value="3"/>
</dbReference>
<dbReference type="Pfam" id="PF00501">
    <property type="entry name" value="AMP-binding"/>
    <property type="match status" value="3"/>
</dbReference>
<dbReference type="Pfam" id="PF00668">
    <property type="entry name" value="Condensation"/>
    <property type="match status" value="3"/>
</dbReference>
<dbReference type="NCBIfam" id="NF003417">
    <property type="entry name" value="PRK04813.1"/>
    <property type="match status" value="3"/>
</dbReference>
<dbReference type="Gene3D" id="3.40.50.980">
    <property type="match status" value="4"/>
</dbReference>
<dbReference type="InterPro" id="IPR023213">
    <property type="entry name" value="CAT-like_dom_sf"/>
</dbReference>
<dbReference type="CDD" id="cd17652">
    <property type="entry name" value="A_NRPS_CmdD_like"/>
    <property type="match status" value="1"/>
</dbReference>
<feature type="non-terminal residue" evidence="6">
    <location>
        <position position="1"/>
    </location>
</feature>
<keyword evidence="2" id="KW-0596">Phosphopantetheine</keyword>
<dbReference type="InterPro" id="IPR010060">
    <property type="entry name" value="NRPS_synth"/>
</dbReference>
<dbReference type="InterPro" id="IPR001242">
    <property type="entry name" value="Condensation_dom"/>
</dbReference>
<keyword evidence="7" id="KW-1185">Reference proteome</keyword>
<evidence type="ECO:0000259" key="5">
    <source>
        <dbReference type="PROSITE" id="PS50075"/>
    </source>
</evidence>
<dbReference type="Gene3D" id="3.30.559.10">
    <property type="entry name" value="Chloramphenicol acetyltransferase-like domain"/>
    <property type="match status" value="3"/>
</dbReference>
<dbReference type="Gene3D" id="3.30.300.30">
    <property type="match status" value="3"/>
</dbReference>
<sequence>TSGSTGKPKGVMIEHQALVSHIQSIIQAYDITAEDRVLQFSNIGFDAAVEQVFEALTTGACLYIRPAELWTSAEFVSWLQANPITITEFPPMYAKALLEPVLMDTAFWQGTSLSRLVVSGDVLPPDFAEGWLTGPAQQHCQLINNYGPTETTISSTLYWLGAGSADQLASGGGRVPIGSATLDTEVYVMDSQQQLVPVGVPGELLIGGIGLARGYLNRPELTAEKFIAHPFSAKSGARVYRTGDLVRWLANGELEFFGRLDTQVKLRGFRIELGEIETALRHQDAVHDAVVLVREDEPGDKQLVAYVVPTDAEVVSADLALLIEPLRQVLQEQLPDFMIPAAWVVLTAFPVNANGKLDRKALPVPEYTAGDDYVAPTTETEAQLALIWQEVLELNNPVSAHANFFKLGGHSLLAIRVLASIKDMFGKALSVKCLFTAPVLCDLAKHIDAEASQSSIAQTGTDIALTKIEPQLRPQHIPLSYAQQRLWFIHQMEGGSQQYHMPASLRLKGVTRLDHLRTTLTLLVERHEVLRTTYHNDIQGIAYQKVNSAPAVFPLVEVDFSECSDAEQAQEIAAFQQAFITKGFDLSEDLMLQVSCLKLSEYESVLLVVMHHIASDGWSADVLITELSQCYNALCLDEQLPLTPLPLQYADYAIWQRQWLQGDHLEAHLAYWRQQLSGAPDIHSIPLDKPRPAVQVYTGDVFEASLSSQLTNRFINLCQQQGATLFMGLNTALSLLLSRYSGDQDILIGTPVANRDQLELSALVGFFVNNLVIRTHVAPNSTFIDLLAQTRATALEAYEHQHVSFEHLVEAIQPSRHLSHHPLFQVMLAVQNTPAGKLELNEVDWESMPANNTVTAFDLTLNVEETSQGLALSWEYNTSLFEKATIARMAEHFAVLLERIVDAPFVPGYQLQCLGIEAQQQLLTQGHTPLTEAHVDAQAFCIQQLFEQQVNANPEATALRFGEKTVSYAELNHRANQLARYLIAEGIEPDNLVGICCDRSIDLIIALLGILKAGGAYVPLDPTYPEERLSYMISHSALSLVITQQHLVKQLPTGQVSFKLLVIDHVDMADQLERYPQTNIDPDSIGLKPDHLAYVIYTSGSTGKPKGVMLQHDGLVNLAISLQQRFMVTANSRLLQFASFSFDGAVAEWSSALCAGAELVLLTQETVLSETLLTDVVNVQRISHVTLPPALLAVLDVDKWPKVSHLSVAGDQCSLPLARRWAKDRLMFNGYGPSETTVCTTTALISPGCAQVAIGKAIPGKSVYVLDPHQQLVPPGVIGELYVSGVGVARGYLNRPDLTAECFIQSPFDPNITLYRTGDLVRWLPNGELEFQGRVDHQVKLRGFRIELEEVTSALLKQPRVREAYVMVREDQAGDKRLVAYWVGAGAAVDESAAEDDAISVLRHSLKQLLPGYMIPSAFVQLDSLPLNPNGKVDRKQLPESNYDFMNDNYQAAQTAAEVALCEVWQNVLGISQVGVNDNFFTLGGDSILAIQVASQAKQAGYQLATRQLFEHQTIAELALYVEAVTSTISQQSVKGEQPLLPIQQRFLIGDQTDLHYFNQAQWLAIPQEVNESALRQLLVALYQRHDVMRLAFVQQEAQWQGHYLDDYQARIVESLWIEDCRHLAGAALADHIKALVDRAQASLSLEQEGTLCRWVWCQLPEGQPDQLLWVMHHLIVDGVSWRVLIQDWEQGLAQLSQQQRVSLSAKTSSYQQWGQRLHEYCASDLLVSERDYWLNILQAPVTSLLPCEQYVSESQQANQTVSIKLTKSLTKQLLGKANQCYHTQINDLLLTALLEAFATGQGVQAIRIDLEGHGREPDLAGQANDLDISQTVGWFTSLYPVLLTKPDLTDKKVVSWGNMLKAVKEQLRAVPNKGMGFGLLRYIAQDPETTRSHVISEVVFNYLGQFTLGQFTTEVDESLEATAFSYLGKEESVARSRQHPLEITGIAVNGELEFNFEFDPQVLPTANIECLANVYQACLTDLVDHCLNSEGGHTPSDFNLVDLSAAQVVDLDQAYPNLLDIYPSTSMQQGLLMHSSMDEASGMYMCQLQLVFEGLNVQRFKQAWEQLVARHDILRTGFVEVSSGELVQVVHQQVKLPWQKRDWQQVEPDQQTRQLNELLKQERTTPFALDNPPLMRFALVQETDSCCRFIWTNHHALLDGWCLPMVFEEVLAHYQALSKNEAAKLPSVVPYRRYIDWLSKQSKAEAKAYWQSYLASFITPTQLGLFNEQAAQDAVGSDAELSCLLSSQLSHQLRQLAKQTQVTLSTVMQGAWALLLSWYSGDPEVVFGCTRSGRNIPLPGVEQMMGLFINSLPVRVAVDDLSQSLKNWLQAIHFSQKDHDRFCHSALTDIQQWSDLSPGLALFNTLVVVENYPVDKALTQDNDQAHGETASELPKLIESVGEEQTNYPITLTVMPDDVIEVKWLYQPIQVSRVAISRLAEHFEQLLSVMVASADQPLANLSLLTKQEQQQLQHWNQTTQPYPKHLSLAQLFESVVANTPDSTALVYRDLVYRDQQLSYENLDQRINQLANYLVKQGVQPAQLVGLCMDRSVEMVAALLAIIKVGAAYVPLDPEYPAERITHMLSDTQLNLVLTQQHLHDRLPAYEGGTLCLDSTDIKAAVAEQPATSPPLDRDINPADQLAYVMYTSGSTGLPKGVRVTQQGISRLVKNNQSVPLSADTVMLQCASVTFDAATLEIWGPLLNGGKLVLYPEPMVDAQQVPEVINQFQVNMLWLTSGLFDQFVAINQTPLPSLNYLLTGGDVVNPQSVARFYQQQPDVTLINGYGPTENVTFTCCYTIPRSWPEDQPIPIGQPISNTQVYVLDARLRPVPIGIVGELYTGGDGVALGYLNRPELTAERFISSPFAEHERLYRTGDLVRWQADGTLMFVGRIDNQVKIRGYRVELGEIENCLLGHEQVSSALVVIKNHGTDSASRKQVIAYLVTRTQDEEVTADIKDFVSAQLPNYMMPDAFVLMASFPLTSNGKVDRKALPEPVYTQQMQFVAPATETEQTVMVLWQQLLAIEEPISTTTNFFDIGGNSLLIMRVNAMVKATFGVDLAIGAVFEQPTIGQLSRLLDQQLNAEDDELLSDILDQVDDLAIDELAQLLETSEE</sequence>
<feature type="domain" description="Carrier" evidence="5">
    <location>
        <begin position="3003"/>
        <end position="3079"/>
    </location>
</feature>
<comment type="caution">
    <text evidence="6">The sequence shown here is derived from an EMBL/GenBank/DDBJ whole genome shotgun (WGS) entry which is preliminary data.</text>
</comment>
<dbReference type="RefSeq" id="WP_215821443.1">
    <property type="nucleotide sequence ID" value="NZ_JAGSOY010000064.1"/>
</dbReference>
<dbReference type="Gene3D" id="2.30.38.10">
    <property type="entry name" value="Luciferase, Domain 3"/>
    <property type="match status" value="2"/>
</dbReference>
<dbReference type="Pfam" id="PF13193">
    <property type="entry name" value="AMP-binding_C"/>
    <property type="match status" value="3"/>
</dbReference>
<keyword evidence="4" id="KW-0677">Repeat</keyword>
<evidence type="ECO:0000313" key="6">
    <source>
        <dbReference type="EMBL" id="MBU2713154.1"/>
    </source>
</evidence>
<dbReference type="SUPFAM" id="SSF52777">
    <property type="entry name" value="CoA-dependent acyltransferases"/>
    <property type="match status" value="6"/>
</dbReference>